<keyword evidence="2" id="KW-1185">Reference proteome</keyword>
<dbReference type="Pfam" id="PF09366">
    <property type="entry name" value="DUF1997"/>
    <property type="match status" value="1"/>
</dbReference>
<reference evidence="1" key="1">
    <citation type="submission" date="2021-08" db="EMBL/GenBank/DDBJ databases">
        <title>WGS assembly of Ceratopteris richardii.</title>
        <authorList>
            <person name="Marchant D.B."/>
            <person name="Chen G."/>
            <person name="Jenkins J."/>
            <person name="Shu S."/>
            <person name="Leebens-Mack J."/>
            <person name="Grimwood J."/>
            <person name="Schmutz J."/>
            <person name="Soltis P."/>
            <person name="Soltis D."/>
            <person name="Chen Z.-H."/>
        </authorList>
    </citation>
    <scope>NUCLEOTIDE SEQUENCE</scope>
    <source>
        <strain evidence="1">Whitten #5841</strain>
        <tissue evidence="1">Leaf</tissue>
    </source>
</reference>
<protein>
    <submittedName>
        <fullName evidence="1">Uncharacterized protein</fullName>
    </submittedName>
</protein>
<sequence>MADKVGLSICPGCPQQLSFLNNTTRLSLVTRTSIASVRNRQSSARVFAQLLSFKARRELDVPFKSGPFPPEQYVREVERVVNVTFPDSARICYIGDSTWRATLKPVTFFSLSATPACDIRVFHDNSALKISSNRLVLDFKGVPVQFKHLDFDLSLLGELYVAESRSSKQWQNKRFCGQVDLGLKVDMPLPFSMMPDEVLMPVGNGILDRILGAMESAILAGLIRDYKEWCQKQSVQTSSSLSEVAPFAM</sequence>
<dbReference type="OrthoDB" id="2015514at2759"/>
<dbReference type="PANTHER" id="PTHR34133:SF8">
    <property type="entry name" value="OS07G0633000 PROTEIN"/>
    <property type="match status" value="1"/>
</dbReference>
<dbReference type="OMA" id="YKINMNS"/>
<name>A0A8T2RKQ1_CERRI</name>
<dbReference type="AlphaFoldDB" id="A0A8T2RKQ1"/>
<organism evidence="1 2">
    <name type="scientific">Ceratopteris richardii</name>
    <name type="common">Triangle waterfern</name>
    <dbReference type="NCBI Taxonomy" id="49495"/>
    <lineage>
        <taxon>Eukaryota</taxon>
        <taxon>Viridiplantae</taxon>
        <taxon>Streptophyta</taxon>
        <taxon>Embryophyta</taxon>
        <taxon>Tracheophyta</taxon>
        <taxon>Polypodiopsida</taxon>
        <taxon>Polypodiidae</taxon>
        <taxon>Polypodiales</taxon>
        <taxon>Pteridineae</taxon>
        <taxon>Pteridaceae</taxon>
        <taxon>Parkerioideae</taxon>
        <taxon>Ceratopteris</taxon>
    </lineage>
</organism>
<gene>
    <name evidence="1" type="ORF">KP509_26G051900</name>
</gene>
<dbReference type="EMBL" id="CM035431">
    <property type="protein sequence ID" value="KAH7297072.1"/>
    <property type="molecule type" value="Genomic_DNA"/>
</dbReference>
<comment type="caution">
    <text evidence="1">The sequence shown here is derived from an EMBL/GenBank/DDBJ whole genome shotgun (WGS) entry which is preliminary data.</text>
</comment>
<dbReference type="Proteomes" id="UP000825935">
    <property type="component" value="Chromosome 26"/>
</dbReference>
<accession>A0A8T2RKQ1</accession>
<dbReference type="PANTHER" id="PTHR34133">
    <property type="entry name" value="OS07G0633000 PROTEIN"/>
    <property type="match status" value="1"/>
</dbReference>
<evidence type="ECO:0000313" key="1">
    <source>
        <dbReference type="EMBL" id="KAH7297072.1"/>
    </source>
</evidence>
<evidence type="ECO:0000313" key="2">
    <source>
        <dbReference type="Proteomes" id="UP000825935"/>
    </source>
</evidence>
<dbReference type="InterPro" id="IPR018971">
    <property type="entry name" value="DUF1997"/>
</dbReference>
<proteinExistence type="predicted"/>